<evidence type="ECO:0008006" key="7">
    <source>
        <dbReference type="Google" id="ProtNLM"/>
    </source>
</evidence>
<reference evidence="6" key="1">
    <citation type="journal article" date="2017" name="Genome Biol.">
        <title>Comparative genomics reveals high biological diversity and specific adaptations in the industrially and medically important fungal genus Aspergillus.</title>
        <authorList>
            <person name="de Vries R.P."/>
            <person name="Riley R."/>
            <person name="Wiebenga A."/>
            <person name="Aguilar-Osorio G."/>
            <person name="Amillis S."/>
            <person name="Uchima C.A."/>
            <person name="Anderluh G."/>
            <person name="Asadollahi M."/>
            <person name="Askin M."/>
            <person name="Barry K."/>
            <person name="Battaglia E."/>
            <person name="Bayram O."/>
            <person name="Benocci T."/>
            <person name="Braus-Stromeyer S.A."/>
            <person name="Caldana C."/>
            <person name="Canovas D."/>
            <person name="Cerqueira G.C."/>
            <person name="Chen F."/>
            <person name="Chen W."/>
            <person name="Choi C."/>
            <person name="Clum A."/>
            <person name="Dos Santos R.A."/>
            <person name="Damasio A.R."/>
            <person name="Diallinas G."/>
            <person name="Emri T."/>
            <person name="Fekete E."/>
            <person name="Flipphi M."/>
            <person name="Freyberg S."/>
            <person name="Gallo A."/>
            <person name="Gournas C."/>
            <person name="Habgood R."/>
            <person name="Hainaut M."/>
            <person name="Harispe M.L."/>
            <person name="Henrissat B."/>
            <person name="Hilden K.S."/>
            <person name="Hope R."/>
            <person name="Hossain A."/>
            <person name="Karabika E."/>
            <person name="Karaffa L."/>
            <person name="Karanyi Z."/>
            <person name="Krasevec N."/>
            <person name="Kuo A."/>
            <person name="Kusch H."/>
            <person name="LaButti K."/>
            <person name="Lagendijk E.L."/>
            <person name="Lapidus A."/>
            <person name="Levasseur A."/>
            <person name="Lindquist E."/>
            <person name="Lipzen A."/>
            <person name="Logrieco A.F."/>
            <person name="MacCabe A."/>
            <person name="Maekelae M.R."/>
            <person name="Malavazi I."/>
            <person name="Melin P."/>
            <person name="Meyer V."/>
            <person name="Mielnichuk N."/>
            <person name="Miskei M."/>
            <person name="Molnar A.P."/>
            <person name="Mule G."/>
            <person name="Ngan C.Y."/>
            <person name="Orejas M."/>
            <person name="Orosz E."/>
            <person name="Ouedraogo J.P."/>
            <person name="Overkamp K.M."/>
            <person name="Park H.-S."/>
            <person name="Perrone G."/>
            <person name="Piumi F."/>
            <person name="Punt P.J."/>
            <person name="Ram A.F."/>
            <person name="Ramon A."/>
            <person name="Rauscher S."/>
            <person name="Record E."/>
            <person name="Riano-Pachon D.M."/>
            <person name="Robert V."/>
            <person name="Roehrig J."/>
            <person name="Ruller R."/>
            <person name="Salamov A."/>
            <person name="Salih N.S."/>
            <person name="Samson R.A."/>
            <person name="Sandor E."/>
            <person name="Sanguinetti M."/>
            <person name="Schuetze T."/>
            <person name="Sepcic K."/>
            <person name="Shelest E."/>
            <person name="Sherlock G."/>
            <person name="Sophianopoulou V."/>
            <person name="Squina F.M."/>
            <person name="Sun H."/>
            <person name="Susca A."/>
            <person name="Todd R.B."/>
            <person name="Tsang A."/>
            <person name="Unkles S.E."/>
            <person name="van de Wiele N."/>
            <person name="van Rossen-Uffink D."/>
            <person name="Oliveira J.V."/>
            <person name="Vesth T.C."/>
            <person name="Visser J."/>
            <person name="Yu J.-H."/>
            <person name="Zhou M."/>
            <person name="Andersen M.R."/>
            <person name="Archer D.B."/>
            <person name="Baker S.E."/>
            <person name="Benoit I."/>
            <person name="Brakhage A.A."/>
            <person name="Braus G.H."/>
            <person name="Fischer R."/>
            <person name="Frisvad J.C."/>
            <person name="Goldman G.H."/>
            <person name="Houbraken J."/>
            <person name="Oakley B."/>
            <person name="Pocsi I."/>
            <person name="Scazzocchio C."/>
            <person name="Seiboth B."/>
            <person name="vanKuyk P.A."/>
            <person name="Wortman J."/>
            <person name="Dyer P.S."/>
            <person name="Grigoriev I.V."/>
        </authorList>
    </citation>
    <scope>NUCLEOTIDE SEQUENCE [LARGE SCALE GENOMIC DNA]</scope>
    <source>
        <strain evidence="6">ATCC 16872 / CBS 172.66 / WB 5094</strain>
    </source>
</reference>
<protein>
    <recommendedName>
        <fullName evidence="7">Acyl-CoA thioesterase II</fullName>
    </recommendedName>
</protein>
<dbReference type="RefSeq" id="XP_020059944.1">
    <property type="nucleotide sequence ID" value="XM_020195559.1"/>
</dbReference>
<dbReference type="AlphaFoldDB" id="A0A1L9X579"/>
<sequence length="334" mass="37018">MSPASSPPTTPAQARTLAEHISVEQIGPNVFRSRYQPEKMGNAANIAYGGCALGVAVNAACQTVPSQYLLYSVTGHFLAPVSTEQKLTCSVRRLRDTRTFATRQVEITQTQADMTTRLCMIILADFQKEGERVMLSYSTPPDRTYSPPEACLTPQEIGTDMVKRGILTEEAFAQYTKLFSLIARFFETRQTPEGVSGQNFNGMAKAHPTGQDALPLTARTSADWFRVRHPIPHRLEEYAGLAFVLDAFLSFLPLAHSGMFLDDAGACASLDFSMRVFAADWGLENWHLRELKTVAGADGRTYTEARMWDQGGRLVANMTQQCILRPKRELKAVL</sequence>
<dbReference type="InterPro" id="IPR042171">
    <property type="entry name" value="Acyl-CoA_hotdog"/>
</dbReference>
<dbReference type="OMA" id="FFETRYC"/>
<feature type="domain" description="Acyl-CoA thioesterase-like N-terminal HotDog" evidence="3">
    <location>
        <begin position="37"/>
        <end position="126"/>
    </location>
</feature>
<dbReference type="CDD" id="cd03445">
    <property type="entry name" value="Thioesterase_II_repeat2"/>
    <property type="match status" value="1"/>
</dbReference>
<dbReference type="OrthoDB" id="68328at2759"/>
<dbReference type="CDD" id="cd03444">
    <property type="entry name" value="Thioesterase_II_repeat1"/>
    <property type="match status" value="1"/>
</dbReference>
<keyword evidence="6" id="KW-1185">Reference proteome</keyword>
<dbReference type="GO" id="GO:0047617">
    <property type="term" value="F:fatty acyl-CoA hydrolase activity"/>
    <property type="evidence" value="ECO:0007669"/>
    <property type="project" value="InterPro"/>
</dbReference>
<dbReference type="Gene3D" id="2.40.160.210">
    <property type="entry name" value="Acyl-CoA thioesterase, double hotdog domain"/>
    <property type="match status" value="1"/>
</dbReference>
<dbReference type="GO" id="GO:0009062">
    <property type="term" value="P:fatty acid catabolic process"/>
    <property type="evidence" value="ECO:0007669"/>
    <property type="project" value="TreeGrafter"/>
</dbReference>
<dbReference type="STRING" id="690307.A0A1L9X579"/>
<dbReference type="GO" id="GO:0005782">
    <property type="term" value="C:peroxisomal matrix"/>
    <property type="evidence" value="ECO:0007669"/>
    <property type="project" value="UniProtKB-SubCell"/>
</dbReference>
<evidence type="ECO:0000256" key="1">
    <source>
        <dbReference type="ARBA" id="ARBA00006538"/>
    </source>
</evidence>
<evidence type="ECO:0000313" key="6">
    <source>
        <dbReference type="Proteomes" id="UP000184546"/>
    </source>
</evidence>
<dbReference type="Pfam" id="PF13622">
    <property type="entry name" value="4HBT_3"/>
    <property type="match status" value="1"/>
</dbReference>
<dbReference type="GO" id="GO:0006637">
    <property type="term" value="P:acyl-CoA metabolic process"/>
    <property type="evidence" value="ECO:0007669"/>
    <property type="project" value="InterPro"/>
</dbReference>
<keyword evidence="2" id="KW-0378">Hydrolase</keyword>
<dbReference type="Proteomes" id="UP000184546">
    <property type="component" value="Unassembled WGS sequence"/>
</dbReference>
<feature type="domain" description="Acyl-CoA thioesterase-like C-terminal" evidence="4">
    <location>
        <begin position="210"/>
        <end position="323"/>
    </location>
</feature>
<dbReference type="PANTHER" id="PTHR11066">
    <property type="entry name" value="ACYL-COA THIOESTERASE"/>
    <property type="match status" value="1"/>
</dbReference>
<evidence type="ECO:0000259" key="4">
    <source>
        <dbReference type="Pfam" id="PF20789"/>
    </source>
</evidence>
<dbReference type="Pfam" id="PF20789">
    <property type="entry name" value="4HBT_3C"/>
    <property type="match status" value="1"/>
</dbReference>
<name>A0A1L9X579_ASPA1</name>
<dbReference type="PANTHER" id="PTHR11066:SF35">
    <property type="entry name" value="ACYL-COA THIOESTERASE II"/>
    <property type="match status" value="1"/>
</dbReference>
<dbReference type="InterPro" id="IPR029069">
    <property type="entry name" value="HotDog_dom_sf"/>
</dbReference>
<accession>A0A1L9X579</accession>
<evidence type="ECO:0000256" key="2">
    <source>
        <dbReference type="ARBA" id="ARBA00022801"/>
    </source>
</evidence>
<organism evidence="5 6">
    <name type="scientific">Aspergillus aculeatus (strain ATCC 16872 / CBS 172.66 / WB 5094)</name>
    <dbReference type="NCBI Taxonomy" id="690307"/>
    <lineage>
        <taxon>Eukaryota</taxon>
        <taxon>Fungi</taxon>
        <taxon>Dikarya</taxon>
        <taxon>Ascomycota</taxon>
        <taxon>Pezizomycotina</taxon>
        <taxon>Eurotiomycetes</taxon>
        <taxon>Eurotiomycetidae</taxon>
        <taxon>Eurotiales</taxon>
        <taxon>Aspergillaceae</taxon>
        <taxon>Aspergillus</taxon>
        <taxon>Aspergillus subgen. Circumdati</taxon>
    </lineage>
</organism>
<proteinExistence type="inferred from homology"/>
<dbReference type="InterPro" id="IPR003703">
    <property type="entry name" value="Acyl_CoA_thio"/>
</dbReference>
<dbReference type="SUPFAM" id="SSF54637">
    <property type="entry name" value="Thioesterase/thiol ester dehydrase-isomerase"/>
    <property type="match status" value="2"/>
</dbReference>
<gene>
    <name evidence="5" type="ORF">ASPACDRAFT_111456</name>
</gene>
<dbReference type="GeneID" id="30969373"/>
<dbReference type="VEuPathDB" id="FungiDB:ASPACDRAFT_111456"/>
<comment type="similarity">
    <text evidence="1">Belongs to the C/M/P thioester hydrolase family.</text>
</comment>
<dbReference type="InterPro" id="IPR049450">
    <property type="entry name" value="ACOT8-like_C"/>
</dbReference>
<dbReference type="EMBL" id="KV878971">
    <property type="protein sequence ID" value="OJK03605.1"/>
    <property type="molecule type" value="Genomic_DNA"/>
</dbReference>
<evidence type="ECO:0000313" key="5">
    <source>
        <dbReference type="EMBL" id="OJK03605.1"/>
    </source>
</evidence>
<evidence type="ECO:0000259" key="3">
    <source>
        <dbReference type="Pfam" id="PF13622"/>
    </source>
</evidence>
<dbReference type="InterPro" id="IPR049449">
    <property type="entry name" value="TesB_ACOT8-like_N"/>
</dbReference>